<dbReference type="Proteomes" id="UP000724584">
    <property type="component" value="Unassembled WGS sequence"/>
</dbReference>
<organism evidence="1 2">
    <name type="scientific">Chaetomium tenue</name>
    <dbReference type="NCBI Taxonomy" id="1854479"/>
    <lineage>
        <taxon>Eukaryota</taxon>
        <taxon>Fungi</taxon>
        <taxon>Dikarya</taxon>
        <taxon>Ascomycota</taxon>
        <taxon>Pezizomycotina</taxon>
        <taxon>Sordariomycetes</taxon>
        <taxon>Sordariomycetidae</taxon>
        <taxon>Sordariales</taxon>
        <taxon>Chaetomiaceae</taxon>
        <taxon>Chaetomium</taxon>
    </lineage>
</organism>
<evidence type="ECO:0000313" key="1">
    <source>
        <dbReference type="EMBL" id="KAH6627930.1"/>
    </source>
</evidence>
<sequence length="212" mass="23792">MVSSTFTTSTLSQTQPEEQGSGDRPNHTKPSDITQEPQEDKNSSSTGNETETTPQTLTKPQPTPTTPASTTLILTVYIFRGEPTDTYNHRHALLYLTSPTLPHYHETIHTQRDEATDLWVVDRLHERVAWFEARAYVGHVSAGALQVPVGCEMEPVEAIAGVPAGARPPDWNCQNFLYEGFQVLVDRGWRTQEWWDEVVGEMMDRLLDATVV</sequence>
<comment type="caution">
    <text evidence="1">The sequence shown here is derived from an EMBL/GenBank/DDBJ whole genome shotgun (WGS) entry which is preliminary data.</text>
</comment>
<proteinExistence type="predicted"/>
<accession>A0ACB7P1S4</accession>
<reference evidence="1 2" key="1">
    <citation type="journal article" date="2021" name="Nat. Commun.">
        <title>Genetic determinants of endophytism in the Arabidopsis root mycobiome.</title>
        <authorList>
            <person name="Mesny F."/>
            <person name="Miyauchi S."/>
            <person name="Thiergart T."/>
            <person name="Pickel B."/>
            <person name="Atanasova L."/>
            <person name="Karlsson M."/>
            <person name="Huettel B."/>
            <person name="Barry K.W."/>
            <person name="Haridas S."/>
            <person name="Chen C."/>
            <person name="Bauer D."/>
            <person name="Andreopoulos W."/>
            <person name="Pangilinan J."/>
            <person name="LaButti K."/>
            <person name="Riley R."/>
            <person name="Lipzen A."/>
            <person name="Clum A."/>
            <person name="Drula E."/>
            <person name="Henrissat B."/>
            <person name="Kohler A."/>
            <person name="Grigoriev I.V."/>
            <person name="Martin F.M."/>
            <person name="Hacquard S."/>
        </authorList>
    </citation>
    <scope>NUCLEOTIDE SEQUENCE [LARGE SCALE GENOMIC DNA]</scope>
    <source>
        <strain evidence="1 2">MPI-SDFR-AT-0079</strain>
    </source>
</reference>
<name>A0ACB7P1S4_9PEZI</name>
<protein>
    <submittedName>
        <fullName evidence="1">Uncharacterized protein</fullName>
    </submittedName>
</protein>
<dbReference type="EMBL" id="JAGIZQ010000005">
    <property type="protein sequence ID" value="KAH6627930.1"/>
    <property type="molecule type" value="Genomic_DNA"/>
</dbReference>
<keyword evidence="2" id="KW-1185">Reference proteome</keyword>
<evidence type="ECO:0000313" key="2">
    <source>
        <dbReference type="Proteomes" id="UP000724584"/>
    </source>
</evidence>
<gene>
    <name evidence="1" type="ORF">F5144DRAFT_577296</name>
</gene>